<organism evidence="2">
    <name type="scientific">hydrothermal vent metagenome</name>
    <dbReference type="NCBI Taxonomy" id="652676"/>
    <lineage>
        <taxon>unclassified sequences</taxon>
        <taxon>metagenomes</taxon>
        <taxon>ecological metagenomes</taxon>
    </lineage>
</organism>
<evidence type="ECO:0000313" key="2">
    <source>
        <dbReference type="EMBL" id="SFV55805.1"/>
    </source>
</evidence>
<name>A0A1W1BQQ3_9ZZZZ</name>
<dbReference type="PANTHER" id="PTHR31157">
    <property type="entry name" value="SCP DOMAIN-CONTAINING PROTEIN"/>
    <property type="match status" value="1"/>
</dbReference>
<dbReference type="PROSITE" id="PS51257">
    <property type="entry name" value="PROKAR_LIPOPROTEIN"/>
    <property type="match status" value="1"/>
</dbReference>
<dbReference type="Gene3D" id="3.40.33.10">
    <property type="entry name" value="CAP"/>
    <property type="match status" value="1"/>
</dbReference>
<feature type="domain" description="SCP" evidence="1">
    <location>
        <begin position="48"/>
        <end position="190"/>
    </location>
</feature>
<protein>
    <submittedName>
        <fullName evidence="2">Transporter</fullName>
    </submittedName>
</protein>
<dbReference type="SUPFAM" id="SSF55797">
    <property type="entry name" value="PR-1-like"/>
    <property type="match status" value="1"/>
</dbReference>
<dbReference type="CDD" id="cd05379">
    <property type="entry name" value="CAP_bacterial"/>
    <property type="match status" value="1"/>
</dbReference>
<accession>A0A1W1BQQ3</accession>
<gene>
    <name evidence="2" type="ORF">MNB_SV-12-593</name>
</gene>
<proteinExistence type="predicted"/>
<dbReference type="InterPro" id="IPR014044">
    <property type="entry name" value="CAP_dom"/>
</dbReference>
<evidence type="ECO:0000259" key="1">
    <source>
        <dbReference type="Pfam" id="PF00188"/>
    </source>
</evidence>
<dbReference type="EMBL" id="FPHE01000065">
    <property type="protein sequence ID" value="SFV55805.1"/>
    <property type="molecule type" value="Genomic_DNA"/>
</dbReference>
<sequence>MKRINLSISVALLIFIGCGSVKTSPATTEHTDQEQSSILQSEKQDMLDALNAVRSVARDCHNGAGMLPSAKPLTWNSELYASAYEHSSDMAQSNTFSHYGSGTESDVTAFNSGGGKSYFFERIISNGYTEYSILGENIAGGQRTLDEVMKAWLASPSHCANMMNDDFSEVGIAVVTKEDSAFGIYWTQNFGG</sequence>
<dbReference type="InterPro" id="IPR035940">
    <property type="entry name" value="CAP_sf"/>
</dbReference>
<dbReference type="AlphaFoldDB" id="A0A1W1BQQ3"/>
<dbReference type="PANTHER" id="PTHR31157:SF1">
    <property type="entry name" value="SCP DOMAIN-CONTAINING PROTEIN"/>
    <property type="match status" value="1"/>
</dbReference>
<reference evidence="2" key="1">
    <citation type="submission" date="2016-10" db="EMBL/GenBank/DDBJ databases">
        <authorList>
            <person name="de Groot N.N."/>
        </authorList>
    </citation>
    <scope>NUCLEOTIDE SEQUENCE</scope>
</reference>
<dbReference type="Pfam" id="PF00188">
    <property type="entry name" value="CAP"/>
    <property type="match status" value="1"/>
</dbReference>